<reference evidence="10 11" key="1">
    <citation type="submission" date="2018-07" db="EMBL/GenBank/DDBJ databases">
        <title>Genome sequences of Haloplanus sp. CBA1112.</title>
        <authorList>
            <person name="Kim Y.B."/>
            <person name="Roh S.W."/>
        </authorList>
    </citation>
    <scope>NUCLEOTIDE SEQUENCE [LARGE SCALE GENOMIC DNA]</scope>
    <source>
        <strain evidence="10 11">CBA1112</strain>
    </source>
</reference>
<dbReference type="Proteomes" id="UP000252985">
    <property type="component" value="Chromosome"/>
</dbReference>
<evidence type="ECO:0000256" key="4">
    <source>
        <dbReference type="ARBA" id="ARBA00022723"/>
    </source>
</evidence>
<proteinExistence type="inferred from homology"/>
<dbReference type="KEGG" id="haq:DU484_03100"/>
<dbReference type="Gene3D" id="3.30.413.10">
    <property type="entry name" value="Sulfite Reductase Hemoprotein, domain 1"/>
    <property type="match status" value="1"/>
</dbReference>
<evidence type="ECO:0000313" key="10">
    <source>
        <dbReference type="EMBL" id="AXG08930.1"/>
    </source>
</evidence>
<dbReference type="PANTHER" id="PTHR32439">
    <property type="entry name" value="FERREDOXIN--NITRITE REDUCTASE, CHLOROPLASTIC"/>
    <property type="match status" value="1"/>
</dbReference>
<feature type="region of interest" description="Disordered" evidence="8">
    <location>
        <begin position="176"/>
        <end position="239"/>
    </location>
</feature>
<evidence type="ECO:0000256" key="6">
    <source>
        <dbReference type="ARBA" id="ARBA00023004"/>
    </source>
</evidence>
<protein>
    <recommendedName>
        <fullName evidence="9">Nitrite/sulphite reductase 4Fe-4S domain-containing protein</fullName>
    </recommendedName>
</protein>
<dbReference type="InterPro" id="IPR045854">
    <property type="entry name" value="NO2/SO3_Rdtase_4Fe4S_sf"/>
</dbReference>
<dbReference type="InterPro" id="IPR006067">
    <property type="entry name" value="NO2/SO3_Rdtase_4Fe4S_dom"/>
</dbReference>
<dbReference type="InterPro" id="IPR051329">
    <property type="entry name" value="NIR_SIR_4Fe-4S"/>
</dbReference>
<dbReference type="AlphaFoldDB" id="A0A345E9Q8"/>
<evidence type="ECO:0000256" key="3">
    <source>
        <dbReference type="ARBA" id="ARBA00022617"/>
    </source>
</evidence>
<keyword evidence="5" id="KW-0560">Oxidoreductase</keyword>
<dbReference type="GO" id="GO:0016491">
    <property type="term" value="F:oxidoreductase activity"/>
    <property type="evidence" value="ECO:0007669"/>
    <property type="project" value="UniProtKB-KW"/>
</dbReference>
<evidence type="ECO:0000256" key="5">
    <source>
        <dbReference type="ARBA" id="ARBA00023002"/>
    </source>
</evidence>
<feature type="region of interest" description="Disordered" evidence="8">
    <location>
        <begin position="132"/>
        <end position="164"/>
    </location>
</feature>
<keyword evidence="6" id="KW-0408">Iron</keyword>
<dbReference type="PANTHER" id="PTHR32439:SF0">
    <property type="entry name" value="FERREDOXIN--NITRITE REDUCTASE, CHLOROPLASTIC"/>
    <property type="match status" value="1"/>
</dbReference>
<organism evidence="10 11">
    <name type="scientific">Haloplanus rubicundus</name>
    <dbReference type="NCBI Taxonomy" id="1547898"/>
    <lineage>
        <taxon>Archaea</taxon>
        <taxon>Methanobacteriati</taxon>
        <taxon>Methanobacteriota</taxon>
        <taxon>Stenosarchaea group</taxon>
        <taxon>Halobacteria</taxon>
        <taxon>Halobacteriales</taxon>
        <taxon>Haloferacaceae</taxon>
        <taxon>Haloplanus</taxon>
    </lineage>
</organism>
<keyword evidence="4" id="KW-0479">Metal-binding</keyword>
<gene>
    <name evidence="10" type="ORF">DU484_03100</name>
</gene>
<dbReference type="GO" id="GO:0020037">
    <property type="term" value="F:heme binding"/>
    <property type="evidence" value="ECO:0007669"/>
    <property type="project" value="InterPro"/>
</dbReference>
<feature type="compositionally biased region" description="Basic and acidic residues" evidence="8">
    <location>
        <begin position="203"/>
        <end position="213"/>
    </location>
</feature>
<evidence type="ECO:0000256" key="7">
    <source>
        <dbReference type="ARBA" id="ARBA00023014"/>
    </source>
</evidence>
<dbReference type="EMBL" id="CP031148">
    <property type="protein sequence ID" value="AXG08930.1"/>
    <property type="molecule type" value="Genomic_DNA"/>
</dbReference>
<name>A0A345E9Q8_9EURY</name>
<accession>A0A345E9Q8</accession>
<evidence type="ECO:0000256" key="1">
    <source>
        <dbReference type="ARBA" id="ARBA00010429"/>
    </source>
</evidence>
<evidence type="ECO:0000256" key="8">
    <source>
        <dbReference type="SAM" id="MobiDB-lite"/>
    </source>
</evidence>
<keyword evidence="3" id="KW-0349">Heme</keyword>
<dbReference type="GO" id="GO:0046872">
    <property type="term" value="F:metal ion binding"/>
    <property type="evidence" value="ECO:0007669"/>
    <property type="project" value="UniProtKB-KW"/>
</dbReference>
<feature type="domain" description="Nitrite/sulphite reductase 4Fe-4S" evidence="9">
    <location>
        <begin position="1"/>
        <end position="112"/>
    </location>
</feature>
<dbReference type="GO" id="GO:0051539">
    <property type="term" value="F:4 iron, 4 sulfur cluster binding"/>
    <property type="evidence" value="ECO:0007669"/>
    <property type="project" value="UniProtKB-KW"/>
</dbReference>
<evidence type="ECO:0000313" key="11">
    <source>
        <dbReference type="Proteomes" id="UP000252985"/>
    </source>
</evidence>
<keyword evidence="2" id="KW-0004">4Fe-4S</keyword>
<dbReference type="SUPFAM" id="SSF56014">
    <property type="entry name" value="Nitrite and sulphite reductase 4Fe-4S domain-like"/>
    <property type="match status" value="1"/>
</dbReference>
<evidence type="ECO:0000256" key="2">
    <source>
        <dbReference type="ARBA" id="ARBA00022485"/>
    </source>
</evidence>
<keyword evidence="7" id="KW-0411">Iron-sulfur</keyword>
<evidence type="ECO:0000259" key="9">
    <source>
        <dbReference type="Pfam" id="PF01077"/>
    </source>
</evidence>
<dbReference type="Pfam" id="PF01077">
    <property type="entry name" value="NIR_SIR"/>
    <property type="match status" value="1"/>
</dbReference>
<sequence length="239" mass="26421">MPRKFNIGVTGCREGCAQDAIDGIGLEPAEKEVNGAVVTGFNVRIGGGLGGREPRRARDLDVFVTRENAYEVVRGFGELYHEHGRRDNRQGNRSRFFIDEEGTEAIRDRLQAEYVDIDLHRAGQNVREAYTYNAGKPPAAGKADHVGRRRSGRSGGAHRVTAPNLSRNLYSVRWRTVRDGRRGRRNRGAGGESHGGTALSRRTAVEHRQRGWEGDSAVSGGDRPRRDTAEPPVVRLRGT</sequence>
<comment type="similarity">
    <text evidence="1">Belongs to the nitrite and sulfite reductase 4Fe-4S domain family.</text>
</comment>